<dbReference type="RefSeq" id="WP_129082610.1">
    <property type="nucleotide sequence ID" value="NZ_CP041070.1"/>
</dbReference>
<evidence type="ECO:0000313" key="7">
    <source>
        <dbReference type="Proteomes" id="UP000290191"/>
    </source>
</evidence>
<protein>
    <submittedName>
        <fullName evidence="6">GGDEF domain-containing protein</fullName>
    </submittedName>
</protein>
<dbReference type="Gene3D" id="3.30.110.200">
    <property type="match status" value="1"/>
</dbReference>
<evidence type="ECO:0000259" key="5">
    <source>
        <dbReference type="PROSITE" id="PS50887"/>
    </source>
</evidence>
<dbReference type="SMART" id="SM00267">
    <property type="entry name" value="GGDEF"/>
    <property type="match status" value="1"/>
</dbReference>
<dbReference type="Pfam" id="PF00563">
    <property type="entry name" value="EAL"/>
    <property type="match status" value="1"/>
</dbReference>
<dbReference type="InterPro" id="IPR043128">
    <property type="entry name" value="Rev_trsase/Diguanyl_cyclase"/>
</dbReference>
<feature type="domain" description="EAL" evidence="3">
    <location>
        <begin position="507"/>
        <end position="739"/>
    </location>
</feature>
<organism evidence="6 7">
    <name type="scientific">Halarcobacter anaerophilus</name>
    <dbReference type="NCBI Taxonomy" id="877500"/>
    <lineage>
        <taxon>Bacteria</taxon>
        <taxon>Pseudomonadati</taxon>
        <taxon>Campylobacterota</taxon>
        <taxon>Epsilonproteobacteria</taxon>
        <taxon>Campylobacterales</taxon>
        <taxon>Arcobacteraceae</taxon>
        <taxon>Halarcobacter</taxon>
    </lineage>
</organism>
<dbReference type="InterPro" id="IPR050706">
    <property type="entry name" value="Cyclic-di-GMP_PDE-like"/>
</dbReference>
<dbReference type="PROSITE" id="PS50887">
    <property type="entry name" value="GGDEF"/>
    <property type="match status" value="1"/>
</dbReference>
<sequence length="739" mass="84933">MSLSKQLYIIIAFIFFIIFSGNFLISVNNMKGYLEVESSTKAQDTATSIGMSLRPLIKDKEDAEIESIIKAISNSGFYKEIRLEDADFIIKSNELIKASTDLDDEDWKITKISVDPKYGYVEKVESDKQLNEQLLKLEDEEDEIDVSDPFDNDEKYRYVPSSLYKKGGNITFDFTAQKGDKSVDTFANITINKVLIKETRNIKFESVPQWFIRLIPITLEEKRSEISDGWNTSAIIYVSPNPGEAYAKLYEQARNSIIYAIIAFAVSIVLLLIFVQFILRPLKRIEGLAKDIAKGKFDVINPLPWTTEIKNVSIAMNDMSRKIEAMINKLTNNLANLSKKLSEDELTGLSLKQTLGTDIKQMFIKKETGYIFDIRIDNLSGYVKTHTDTEIDDYIINFAEKLKNVTIEEEDVEIKAYRIFGSEFLVVAKRCNYDCARVIASKLKREFNHLSEKFELNEIAHIGGTPFNELGTLDEMRQAANEAYEKAKLIGPNEYFIRDKNDLSRDMNAWRDLITEIIDNNHFIVDFINNTYMLKDEENLIMQEAFTNAKDKENNPIPIGSFISIAEKYEKIIDFDKAVISKIIDYILINNIKHDICINLSMDSIANNTFISWLENTINTNKEISKQLVFSLSAYSVAKDMELFKNFCETVHNSNAKIIIKRFESKFIPTENLKTFNVDYIRLARDYTSDMNKDRSKIEFVESINELGNLLNIKVCAEAVKEEKDLETVKKLKLFAISR</sequence>
<evidence type="ECO:0000259" key="3">
    <source>
        <dbReference type="PROSITE" id="PS50883"/>
    </source>
</evidence>
<dbReference type="Pfam" id="PF16448">
    <property type="entry name" value="LapD_MoxY_N"/>
    <property type="match status" value="2"/>
</dbReference>
<feature type="domain" description="GGDEF" evidence="5">
    <location>
        <begin position="367"/>
        <end position="500"/>
    </location>
</feature>
<dbReference type="AlphaFoldDB" id="A0A4Q0XWY2"/>
<dbReference type="PROSITE" id="PS50885">
    <property type="entry name" value="HAMP"/>
    <property type="match status" value="1"/>
</dbReference>
<dbReference type="Gene3D" id="3.30.70.270">
    <property type="match status" value="1"/>
</dbReference>
<dbReference type="PROSITE" id="PS50883">
    <property type="entry name" value="EAL"/>
    <property type="match status" value="1"/>
</dbReference>
<accession>A0A4Q0XWY2</accession>
<dbReference type="SUPFAM" id="SSF141868">
    <property type="entry name" value="EAL domain-like"/>
    <property type="match status" value="1"/>
</dbReference>
<dbReference type="STRING" id="877500.GCA_000935065_00909"/>
<dbReference type="SUPFAM" id="SSF55073">
    <property type="entry name" value="Nucleotide cyclase"/>
    <property type="match status" value="1"/>
</dbReference>
<evidence type="ECO:0000256" key="2">
    <source>
        <dbReference type="SAM" id="Phobius"/>
    </source>
</evidence>
<feature type="transmembrane region" description="Helical" evidence="2">
    <location>
        <begin position="6"/>
        <end position="25"/>
    </location>
</feature>
<dbReference type="Gene3D" id="1.10.287.130">
    <property type="match status" value="1"/>
</dbReference>
<dbReference type="PANTHER" id="PTHR33121">
    <property type="entry name" value="CYCLIC DI-GMP PHOSPHODIESTERASE PDEF"/>
    <property type="match status" value="1"/>
</dbReference>
<dbReference type="Pfam" id="PF00990">
    <property type="entry name" value="GGDEF"/>
    <property type="match status" value="1"/>
</dbReference>
<dbReference type="InterPro" id="IPR029787">
    <property type="entry name" value="Nucleotide_cyclase"/>
</dbReference>
<keyword evidence="1" id="KW-0175">Coiled coil</keyword>
<dbReference type="InterPro" id="IPR001633">
    <property type="entry name" value="EAL_dom"/>
</dbReference>
<dbReference type="InterPro" id="IPR035919">
    <property type="entry name" value="EAL_sf"/>
</dbReference>
<evidence type="ECO:0000313" key="6">
    <source>
        <dbReference type="EMBL" id="RXJ62087.1"/>
    </source>
</evidence>
<dbReference type="SMART" id="SM00052">
    <property type="entry name" value="EAL"/>
    <property type="match status" value="1"/>
</dbReference>
<feature type="domain" description="HAMP" evidence="4">
    <location>
        <begin position="276"/>
        <end position="328"/>
    </location>
</feature>
<evidence type="ECO:0000256" key="1">
    <source>
        <dbReference type="SAM" id="Coils"/>
    </source>
</evidence>
<dbReference type="InterPro" id="IPR000160">
    <property type="entry name" value="GGDEF_dom"/>
</dbReference>
<dbReference type="OrthoDB" id="5894408at2"/>
<dbReference type="EMBL" id="PDKO01000010">
    <property type="protein sequence ID" value="RXJ62087.1"/>
    <property type="molecule type" value="Genomic_DNA"/>
</dbReference>
<reference evidence="6 7" key="1">
    <citation type="submission" date="2017-10" db="EMBL/GenBank/DDBJ databases">
        <title>Genomics of the genus Arcobacter.</title>
        <authorList>
            <person name="Perez-Cataluna A."/>
            <person name="Figueras M.J."/>
        </authorList>
    </citation>
    <scope>NUCLEOTIDE SEQUENCE [LARGE SCALE GENOMIC DNA]</scope>
    <source>
        <strain evidence="6 7">DSM 24636</strain>
    </source>
</reference>
<comment type="caution">
    <text evidence="6">The sequence shown here is derived from an EMBL/GenBank/DDBJ whole genome shotgun (WGS) entry which is preliminary data.</text>
</comment>
<keyword evidence="2" id="KW-1133">Transmembrane helix</keyword>
<dbReference type="InterPro" id="IPR032244">
    <property type="entry name" value="LapD_MoxY_N"/>
</dbReference>
<proteinExistence type="predicted"/>
<dbReference type="CDD" id="cd06225">
    <property type="entry name" value="HAMP"/>
    <property type="match status" value="1"/>
</dbReference>
<dbReference type="GO" id="GO:0007165">
    <property type="term" value="P:signal transduction"/>
    <property type="evidence" value="ECO:0007669"/>
    <property type="project" value="InterPro"/>
</dbReference>
<feature type="coiled-coil region" evidence="1">
    <location>
        <begin position="320"/>
        <end position="347"/>
    </location>
</feature>
<dbReference type="SUPFAM" id="SSF158472">
    <property type="entry name" value="HAMP domain-like"/>
    <property type="match status" value="1"/>
</dbReference>
<dbReference type="InterPro" id="IPR042461">
    <property type="entry name" value="LapD_MoxY_peri_C"/>
</dbReference>
<feature type="transmembrane region" description="Helical" evidence="2">
    <location>
        <begin position="257"/>
        <end position="279"/>
    </location>
</feature>
<dbReference type="Gene3D" id="3.20.20.450">
    <property type="entry name" value="EAL domain"/>
    <property type="match status" value="1"/>
</dbReference>
<dbReference type="InterPro" id="IPR003660">
    <property type="entry name" value="HAMP_dom"/>
</dbReference>
<keyword evidence="7" id="KW-1185">Reference proteome</keyword>
<dbReference type="GO" id="GO:0016020">
    <property type="term" value="C:membrane"/>
    <property type="evidence" value="ECO:0007669"/>
    <property type="project" value="InterPro"/>
</dbReference>
<dbReference type="Gene3D" id="6.20.270.20">
    <property type="entry name" value="LapD/MoxY periplasmic domain"/>
    <property type="match status" value="1"/>
</dbReference>
<dbReference type="PANTHER" id="PTHR33121:SF79">
    <property type="entry name" value="CYCLIC DI-GMP PHOSPHODIESTERASE PDED-RELATED"/>
    <property type="match status" value="1"/>
</dbReference>
<name>A0A4Q0XWY2_9BACT</name>
<dbReference type="Proteomes" id="UP000290191">
    <property type="component" value="Unassembled WGS sequence"/>
</dbReference>
<keyword evidence="2" id="KW-0472">Membrane</keyword>
<evidence type="ECO:0000259" key="4">
    <source>
        <dbReference type="PROSITE" id="PS50885"/>
    </source>
</evidence>
<gene>
    <name evidence="6" type="ORF">CRV06_11695</name>
</gene>
<dbReference type="GO" id="GO:0071111">
    <property type="term" value="F:cyclic-guanylate-specific phosphodiesterase activity"/>
    <property type="evidence" value="ECO:0007669"/>
    <property type="project" value="InterPro"/>
</dbReference>
<keyword evidence="2" id="KW-0812">Transmembrane</keyword>